<dbReference type="PANTHER" id="PTHR10134">
    <property type="entry name" value="CYTOCHROME B-C1 COMPLEX SUBUNIT RIESKE, MITOCHONDRIAL"/>
    <property type="match status" value="1"/>
</dbReference>
<dbReference type="SUPFAM" id="SSF50022">
    <property type="entry name" value="ISP domain"/>
    <property type="match status" value="1"/>
</dbReference>
<dbReference type="KEGG" id="msil:METEAL_11150"/>
<gene>
    <name evidence="9" type="ORF">METEAL_11150</name>
</gene>
<evidence type="ECO:0000313" key="10">
    <source>
        <dbReference type="Proteomes" id="UP001238179"/>
    </source>
</evidence>
<dbReference type="InterPro" id="IPR006311">
    <property type="entry name" value="TAT_signal"/>
</dbReference>
<dbReference type="InterPro" id="IPR005805">
    <property type="entry name" value="Rieske_Fe-S_prot_C"/>
</dbReference>
<evidence type="ECO:0000256" key="1">
    <source>
        <dbReference type="ARBA" id="ARBA00022714"/>
    </source>
</evidence>
<reference evidence="10" key="1">
    <citation type="journal article" date="2023" name="Int. J. Syst. Evol. Microbiol.">
        <title>Mesoterricola silvestris gen. nov., sp. nov., Mesoterricola sediminis sp. nov., Geothrix oryzae sp. nov., Geothrix edaphica sp. nov., Geothrix rubra sp. nov., and Geothrix limicola sp. nov., six novel members of Acidobacteriota isolated from soils.</title>
        <authorList>
            <person name="Itoh H."/>
            <person name="Sugisawa Y."/>
            <person name="Mise K."/>
            <person name="Xu Z."/>
            <person name="Kuniyasu M."/>
            <person name="Ushijima N."/>
            <person name="Kawano K."/>
            <person name="Kobayashi E."/>
            <person name="Shiratori Y."/>
            <person name="Masuda Y."/>
            <person name="Senoo K."/>
        </authorList>
    </citation>
    <scope>NUCLEOTIDE SEQUENCE [LARGE SCALE GENOMIC DNA]</scope>
    <source>
        <strain evidence="10">W79</strain>
    </source>
</reference>
<dbReference type="PROSITE" id="PS51318">
    <property type="entry name" value="TAT"/>
    <property type="match status" value="1"/>
</dbReference>
<organism evidence="9 10">
    <name type="scientific">Mesoterricola silvestris</name>
    <dbReference type="NCBI Taxonomy" id="2927979"/>
    <lineage>
        <taxon>Bacteria</taxon>
        <taxon>Pseudomonadati</taxon>
        <taxon>Acidobacteriota</taxon>
        <taxon>Holophagae</taxon>
        <taxon>Holophagales</taxon>
        <taxon>Holophagaceae</taxon>
        <taxon>Mesoterricola</taxon>
    </lineage>
</organism>
<dbReference type="EMBL" id="AP027080">
    <property type="protein sequence ID" value="BDU71941.1"/>
    <property type="molecule type" value="Genomic_DNA"/>
</dbReference>
<evidence type="ECO:0000256" key="7">
    <source>
        <dbReference type="SAM" id="MobiDB-lite"/>
    </source>
</evidence>
<keyword evidence="10" id="KW-1185">Reference proteome</keyword>
<evidence type="ECO:0000256" key="2">
    <source>
        <dbReference type="ARBA" id="ARBA00022723"/>
    </source>
</evidence>
<evidence type="ECO:0000313" key="9">
    <source>
        <dbReference type="EMBL" id="BDU71941.1"/>
    </source>
</evidence>
<keyword evidence="3" id="KW-0408">Iron</keyword>
<keyword evidence="1" id="KW-0001">2Fe-2S</keyword>
<keyword evidence="2" id="KW-0479">Metal-binding</keyword>
<accession>A0AA48GUC5</accession>
<dbReference type="GO" id="GO:0051537">
    <property type="term" value="F:2 iron, 2 sulfur cluster binding"/>
    <property type="evidence" value="ECO:0007669"/>
    <property type="project" value="UniProtKB-KW"/>
</dbReference>
<dbReference type="PRINTS" id="PR00162">
    <property type="entry name" value="RIESKE"/>
</dbReference>
<name>A0AA48GUC5_9BACT</name>
<dbReference type="GO" id="GO:0016020">
    <property type="term" value="C:membrane"/>
    <property type="evidence" value="ECO:0007669"/>
    <property type="project" value="InterPro"/>
</dbReference>
<evidence type="ECO:0000256" key="6">
    <source>
        <dbReference type="ARBA" id="ARBA00034078"/>
    </source>
</evidence>
<dbReference type="GO" id="GO:0046872">
    <property type="term" value="F:metal ion binding"/>
    <property type="evidence" value="ECO:0007669"/>
    <property type="project" value="UniProtKB-KW"/>
</dbReference>
<dbReference type="InterPro" id="IPR017941">
    <property type="entry name" value="Rieske_2Fe-2S"/>
</dbReference>
<sequence>MSQNSFSTPMQRRTFCLGALAAAATLGCGGGGGGMTAAPPPPPPPSGALQTTDTRSGLLAEPVPTTRDYRNLGNFLLIRDSGGIYAMTAICTHMGCTVGLPAGSQITCPCHGSVYDLGGGNLQGPAVSPLVHLEVTEATPGGLLVVNTLKTVAASVRI</sequence>
<dbReference type="InterPro" id="IPR014349">
    <property type="entry name" value="Rieske_Fe-S_prot"/>
</dbReference>
<dbReference type="PROSITE" id="PS51296">
    <property type="entry name" value="RIESKE"/>
    <property type="match status" value="1"/>
</dbReference>
<evidence type="ECO:0000256" key="4">
    <source>
        <dbReference type="ARBA" id="ARBA00023014"/>
    </source>
</evidence>
<dbReference type="InterPro" id="IPR036922">
    <property type="entry name" value="Rieske_2Fe-2S_sf"/>
</dbReference>
<comment type="cofactor">
    <cofactor evidence="6">
        <name>[2Fe-2S] cluster</name>
        <dbReference type="ChEBI" id="CHEBI:190135"/>
    </cofactor>
</comment>
<proteinExistence type="predicted"/>
<feature type="domain" description="Rieske" evidence="8">
    <location>
        <begin position="55"/>
        <end position="144"/>
    </location>
</feature>
<feature type="region of interest" description="Disordered" evidence="7">
    <location>
        <begin position="32"/>
        <end position="52"/>
    </location>
</feature>
<dbReference type="AlphaFoldDB" id="A0AA48GUC5"/>
<dbReference type="Proteomes" id="UP001238179">
    <property type="component" value="Chromosome"/>
</dbReference>
<evidence type="ECO:0000256" key="5">
    <source>
        <dbReference type="ARBA" id="ARBA00023157"/>
    </source>
</evidence>
<dbReference type="RefSeq" id="WP_316414844.1">
    <property type="nucleotide sequence ID" value="NZ_AP027080.1"/>
</dbReference>
<dbReference type="Gene3D" id="2.102.10.10">
    <property type="entry name" value="Rieske [2Fe-2S] iron-sulphur domain"/>
    <property type="match status" value="1"/>
</dbReference>
<dbReference type="CDD" id="cd03467">
    <property type="entry name" value="Rieske"/>
    <property type="match status" value="1"/>
</dbReference>
<protein>
    <recommendedName>
        <fullName evidence="8">Rieske domain-containing protein</fullName>
    </recommendedName>
</protein>
<keyword evidence="5" id="KW-1015">Disulfide bond</keyword>
<evidence type="ECO:0000259" key="8">
    <source>
        <dbReference type="PROSITE" id="PS51296"/>
    </source>
</evidence>
<dbReference type="Pfam" id="PF00355">
    <property type="entry name" value="Rieske"/>
    <property type="match status" value="1"/>
</dbReference>
<keyword evidence="4" id="KW-0411">Iron-sulfur</keyword>
<evidence type="ECO:0000256" key="3">
    <source>
        <dbReference type="ARBA" id="ARBA00023004"/>
    </source>
</evidence>